<sequence length="383" mass="43359">MYNEGHTKLSTRSPSGRYTRSPSTPQARKKAKMNQEPIRVGIAGLGRSGWSIHAGLLSTLEEQYRVTAVVDADEGRRQEAVERFDCMAYTDYDELLNDPGVELVVVALPSHLHASASIAALEKGKHVVCEKPMATSLEDADRMIQAAADTGRVLTIFQQRRYQPEFIKVREILSSGLLGRIVQIRVAASGFSRRWDWQTLQKFGGGSLNNTGPHFLDQALQLYGPDYPDTIFCHLDRTLTLGDADDFVKIVFKGPNAPVVDIEISSCDAYPPETWHIQGTLGGLTGTPRELRWRWVVPEEMPPRELDTRPTPDRSYNRDQLTWHEETWTPPVDTRTAFQGFYRDLYATIREGKPLAITPESVRRVMWLQEECHRLCPLPQEIE</sequence>
<feature type="compositionally biased region" description="Polar residues" evidence="2">
    <location>
        <begin position="8"/>
        <end position="26"/>
    </location>
</feature>
<feature type="region of interest" description="Disordered" evidence="2">
    <location>
        <begin position="1"/>
        <end position="34"/>
    </location>
</feature>
<dbReference type="EMBL" id="VIGC01000006">
    <property type="protein sequence ID" value="TQE96801.1"/>
    <property type="molecule type" value="Genomic_DNA"/>
</dbReference>
<evidence type="ECO:0000313" key="6">
    <source>
        <dbReference type="Proteomes" id="UP000317371"/>
    </source>
</evidence>
<dbReference type="Pfam" id="PF01408">
    <property type="entry name" value="GFO_IDH_MocA"/>
    <property type="match status" value="1"/>
</dbReference>
<evidence type="ECO:0000313" key="5">
    <source>
        <dbReference type="EMBL" id="TQE96801.1"/>
    </source>
</evidence>
<evidence type="ECO:0000256" key="1">
    <source>
        <dbReference type="ARBA" id="ARBA00023002"/>
    </source>
</evidence>
<evidence type="ECO:0000256" key="2">
    <source>
        <dbReference type="SAM" id="MobiDB-lite"/>
    </source>
</evidence>
<dbReference type="InterPro" id="IPR000683">
    <property type="entry name" value="Gfo/Idh/MocA-like_OxRdtase_N"/>
</dbReference>
<dbReference type="GO" id="GO:0016491">
    <property type="term" value="F:oxidoreductase activity"/>
    <property type="evidence" value="ECO:0007669"/>
    <property type="project" value="UniProtKB-KW"/>
</dbReference>
<dbReference type="Gene3D" id="3.40.50.720">
    <property type="entry name" value="NAD(P)-binding Rossmann-like Domain"/>
    <property type="match status" value="1"/>
</dbReference>
<evidence type="ECO:0000259" key="4">
    <source>
        <dbReference type="Pfam" id="PF22725"/>
    </source>
</evidence>
<dbReference type="GO" id="GO:0000166">
    <property type="term" value="F:nucleotide binding"/>
    <property type="evidence" value="ECO:0007669"/>
    <property type="project" value="InterPro"/>
</dbReference>
<gene>
    <name evidence="5" type="ORF">FKZ61_05955</name>
</gene>
<dbReference type="SUPFAM" id="SSF51735">
    <property type="entry name" value="NAD(P)-binding Rossmann-fold domains"/>
    <property type="match status" value="1"/>
</dbReference>
<dbReference type="AlphaFoldDB" id="A0A540VJ94"/>
<dbReference type="InParanoid" id="A0A540VJ94"/>
<evidence type="ECO:0000259" key="3">
    <source>
        <dbReference type="Pfam" id="PF01408"/>
    </source>
</evidence>
<dbReference type="InterPro" id="IPR036291">
    <property type="entry name" value="NAD(P)-bd_dom_sf"/>
</dbReference>
<name>A0A540VJ94_9CHLR</name>
<accession>A0A540VJ94</accession>
<keyword evidence="6" id="KW-1185">Reference proteome</keyword>
<dbReference type="InterPro" id="IPR050463">
    <property type="entry name" value="Gfo/Idh/MocA_oxidrdct_glycsds"/>
</dbReference>
<dbReference type="SUPFAM" id="SSF55347">
    <property type="entry name" value="Glyceraldehyde-3-phosphate dehydrogenase-like, C-terminal domain"/>
    <property type="match status" value="1"/>
</dbReference>
<reference evidence="5 6" key="1">
    <citation type="submission" date="2019-06" db="EMBL/GenBank/DDBJ databases">
        <title>Genome sequence of Litorilinea aerophila BAA-2444.</title>
        <authorList>
            <person name="Maclea K.S."/>
            <person name="Maurais E.G."/>
            <person name="Iannazzi L.C."/>
        </authorList>
    </citation>
    <scope>NUCLEOTIDE SEQUENCE [LARGE SCALE GENOMIC DNA]</scope>
    <source>
        <strain evidence="5 6">ATCC BAA-2444</strain>
    </source>
</reference>
<feature type="domain" description="Gfo/Idh/MocA-like oxidoreductase N-terminal" evidence="3">
    <location>
        <begin position="38"/>
        <end position="156"/>
    </location>
</feature>
<dbReference type="Gene3D" id="3.30.360.10">
    <property type="entry name" value="Dihydrodipicolinate Reductase, domain 2"/>
    <property type="match status" value="1"/>
</dbReference>
<dbReference type="PANTHER" id="PTHR43818">
    <property type="entry name" value="BCDNA.GH03377"/>
    <property type="match status" value="1"/>
</dbReference>
<dbReference type="FunCoup" id="A0A540VJ94">
    <property type="interactions" value="93"/>
</dbReference>
<dbReference type="Proteomes" id="UP000317371">
    <property type="component" value="Unassembled WGS sequence"/>
</dbReference>
<dbReference type="PANTHER" id="PTHR43818:SF11">
    <property type="entry name" value="BCDNA.GH03377"/>
    <property type="match status" value="1"/>
</dbReference>
<proteinExistence type="predicted"/>
<comment type="caution">
    <text evidence="5">The sequence shown here is derived from an EMBL/GenBank/DDBJ whole genome shotgun (WGS) entry which is preliminary data.</text>
</comment>
<feature type="domain" description="GFO/IDH/MocA-like oxidoreductase" evidence="4">
    <location>
        <begin position="166"/>
        <end position="284"/>
    </location>
</feature>
<dbReference type="OrthoDB" id="9788246at2"/>
<dbReference type="Pfam" id="PF22725">
    <property type="entry name" value="GFO_IDH_MocA_C3"/>
    <property type="match status" value="1"/>
</dbReference>
<organism evidence="5 6">
    <name type="scientific">Litorilinea aerophila</name>
    <dbReference type="NCBI Taxonomy" id="1204385"/>
    <lineage>
        <taxon>Bacteria</taxon>
        <taxon>Bacillati</taxon>
        <taxon>Chloroflexota</taxon>
        <taxon>Caldilineae</taxon>
        <taxon>Caldilineales</taxon>
        <taxon>Caldilineaceae</taxon>
        <taxon>Litorilinea</taxon>
    </lineage>
</organism>
<dbReference type="InterPro" id="IPR055170">
    <property type="entry name" value="GFO_IDH_MocA-like_dom"/>
</dbReference>
<keyword evidence="1" id="KW-0560">Oxidoreductase</keyword>
<protein>
    <submittedName>
        <fullName evidence="5">Gfo/Idh/MocA family oxidoreductase</fullName>
    </submittedName>
</protein>